<name>A0A0G0QUS3_9BACT</name>
<evidence type="ECO:0000313" key="2">
    <source>
        <dbReference type="EMBL" id="KKR41091.1"/>
    </source>
</evidence>
<feature type="transmembrane region" description="Helical" evidence="1">
    <location>
        <begin position="35"/>
        <end position="56"/>
    </location>
</feature>
<organism evidence="2 3">
    <name type="scientific">Candidatus Woesebacteria bacterium GW2011_GWB1_40_12</name>
    <dbReference type="NCBI Taxonomy" id="1618576"/>
    <lineage>
        <taxon>Bacteria</taxon>
        <taxon>Candidatus Woeseibacteriota</taxon>
    </lineage>
</organism>
<evidence type="ECO:0000256" key="1">
    <source>
        <dbReference type="SAM" id="Phobius"/>
    </source>
</evidence>
<dbReference type="Proteomes" id="UP000034215">
    <property type="component" value="Unassembled WGS sequence"/>
</dbReference>
<dbReference type="EMBL" id="LBYA01000036">
    <property type="protein sequence ID" value="KKR41091.1"/>
    <property type="molecule type" value="Genomic_DNA"/>
</dbReference>
<keyword evidence="1" id="KW-0812">Transmembrane</keyword>
<accession>A0A0G0QUS3</accession>
<keyword evidence="1" id="KW-1133">Transmembrane helix</keyword>
<protein>
    <recommendedName>
        <fullName evidence="4">Glycosyl transferase family 2</fullName>
    </recommendedName>
</protein>
<feature type="transmembrane region" description="Helical" evidence="1">
    <location>
        <begin position="68"/>
        <end position="86"/>
    </location>
</feature>
<gene>
    <name evidence="2" type="ORF">UT76_C0036G0008</name>
</gene>
<dbReference type="AlphaFoldDB" id="A0A0G0QUS3"/>
<evidence type="ECO:0000313" key="3">
    <source>
        <dbReference type="Proteomes" id="UP000034215"/>
    </source>
</evidence>
<keyword evidence="1" id="KW-0472">Membrane</keyword>
<evidence type="ECO:0008006" key="4">
    <source>
        <dbReference type="Google" id="ProtNLM"/>
    </source>
</evidence>
<proteinExistence type="predicted"/>
<comment type="caution">
    <text evidence="2">The sequence shown here is derived from an EMBL/GenBank/DDBJ whole genome shotgun (WGS) entry which is preliminary data.</text>
</comment>
<reference evidence="2 3" key="1">
    <citation type="journal article" date="2015" name="Nature">
        <title>rRNA introns, odd ribosomes, and small enigmatic genomes across a large radiation of phyla.</title>
        <authorList>
            <person name="Brown C.T."/>
            <person name="Hug L.A."/>
            <person name="Thomas B.C."/>
            <person name="Sharon I."/>
            <person name="Castelle C.J."/>
            <person name="Singh A."/>
            <person name="Wilkins M.J."/>
            <person name="Williams K.H."/>
            <person name="Banfield J.F."/>
        </authorList>
    </citation>
    <scope>NUCLEOTIDE SEQUENCE [LARGE SCALE GENOMIC DNA]</scope>
</reference>
<sequence length="109" mass="12684">MFGMYVQDTDTHKGYVRWVSEDAKGWKPRVFDASITGIMVGGFFGLVYFILVVFGLREMTSAFRPIDLLGLAGAVMTLVSVLAYSITDFRLHREYWKYRFPNLSKIWKW</sequence>